<dbReference type="RefSeq" id="WP_344389670.1">
    <property type="nucleotide sequence ID" value="NZ_BAAASJ010000026.1"/>
</dbReference>
<dbReference type="Proteomes" id="UP001500151">
    <property type="component" value="Unassembled WGS sequence"/>
</dbReference>
<feature type="region of interest" description="Disordered" evidence="4">
    <location>
        <begin position="99"/>
        <end position="118"/>
    </location>
</feature>
<dbReference type="PANTHER" id="PTHR36852">
    <property type="entry name" value="PROTEIN GVPL 2"/>
    <property type="match status" value="1"/>
</dbReference>
<accession>A0ABP6D1R5</accession>
<comment type="subcellular location">
    <subcellularLocation>
        <location evidence="2">Gas vesicle</location>
    </subcellularLocation>
</comment>
<comment type="similarity">
    <text evidence="3">Belongs to the gas vesicle GvpF/GvpL family.</text>
</comment>
<evidence type="ECO:0000256" key="1">
    <source>
        <dbReference type="ARBA" id="ARBA00022987"/>
    </source>
</evidence>
<evidence type="ECO:0000313" key="6">
    <source>
        <dbReference type="Proteomes" id="UP001500151"/>
    </source>
</evidence>
<gene>
    <name evidence="5" type="ORF">GCM10010307_24120</name>
</gene>
<dbReference type="InterPro" id="IPR009430">
    <property type="entry name" value="GvpL/GvpF"/>
</dbReference>
<sequence length="342" mass="36710">MTHTDMATDTDVKTDFGTDIKTDVRADSDTETNVDVTTGLDTDVRDLEDLKDVKADVDEDVKTDIVYAYAVLRRTPEAARAVADLRGVAGERIRLLEFGDDAPDGASGGPPGDAPDRPPALAAVVGPVPAADFDEASLKAGLEDLDWLEATARAHHAVVAALTGRGIAVLPLRLVTVYRDEDRVRQTLEARRDDFLPLLDRVTGHVELGVKIYAAPDTESPDPEPAKGKGLGVGRAYLAGRRRRKRSTEDAWQAATDTAARLRELAGTLAVDRVAFRPQRGELAGQVPGPNVSNDAYLVPEDHVEDFRTRVLAAAEGLPGVHVEVTGPWAPYSFSLPAEPVS</sequence>
<reference evidence="6" key="1">
    <citation type="journal article" date="2019" name="Int. J. Syst. Evol. Microbiol.">
        <title>The Global Catalogue of Microorganisms (GCM) 10K type strain sequencing project: providing services to taxonomists for standard genome sequencing and annotation.</title>
        <authorList>
            <consortium name="The Broad Institute Genomics Platform"/>
            <consortium name="The Broad Institute Genome Sequencing Center for Infectious Disease"/>
            <person name="Wu L."/>
            <person name="Ma J."/>
        </authorList>
    </citation>
    <scope>NUCLEOTIDE SEQUENCE [LARGE SCALE GENOMIC DNA]</scope>
    <source>
        <strain evidence="6">JCM 4524</strain>
    </source>
</reference>
<evidence type="ECO:0000256" key="2">
    <source>
        <dbReference type="ARBA" id="ARBA00035108"/>
    </source>
</evidence>
<evidence type="ECO:0000313" key="5">
    <source>
        <dbReference type="EMBL" id="GAA2631566.1"/>
    </source>
</evidence>
<dbReference type="EMBL" id="BAAASJ010000026">
    <property type="protein sequence ID" value="GAA2631566.1"/>
    <property type="molecule type" value="Genomic_DNA"/>
</dbReference>
<proteinExistence type="inferred from homology"/>
<protein>
    <submittedName>
        <fullName evidence="5">GvpL/GvpF family gas vesicle protein</fullName>
    </submittedName>
</protein>
<keyword evidence="6" id="KW-1185">Reference proteome</keyword>
<evidence type="ECO:0000256" key="4">
    <source>
        <dbReference type="SAM" id="MobiDB-lite"/>
    </source>
</evidence>
<name>A0ABP6D1R5_9ACTN</name>
<organism evidence="5 6">
    <name type="scientific">Streptomyces vastus</name>
    <dbReference type="NCBI Taxonomy" id="285451"/>
    <lineage>
        <taxon>Bacteria</taxon>
        <taxon>Bacillati</taxon>
        <taxon>Actinomycetota</taxon>
        <taxon>Actinomycetes</taxon>
        <taxon>Kitasatosporales</taxon>
        <taxon>Streptomycetaceae</taxon>
        <taxon>Streptomyces</taxon>
    </lineage>
</organism>
<dbReference type="PANTHER" id="PTHR36852:SF1">
    <property type="entry name" value="PROTEIN GVPL 2"/>
    <property type="match status" value="1"/>
</dbReference>
<dbReference type="Pfam" id="PF06386">
    <property type="entry name" value="GvpL_GvpF"/>
    <property type="match status" value="1"/>
</dbReference>
<keyword evidence="1" id="KW-0304">Gas vesicle</keyword>
<evidence type="ECO:0000256" key="3">
    <source>
        <dbReference type="ARBA" id="ARBA00035643"/>
    </source>
</evidence>
<comment type="caution">
    <text evidence="5">The sequence shown here is derived from an EMBL/GenBank/DDBJ whole genome shotgun (WGS) entry which is preliminary data.</text>
</comment>